<reference evidence="3" key="1">
    <citation type="submission" date="2022-11" db="UniProtKB">
        <authorList>
            <consortium name="WormBaseParasite"/>
        </authorList>
    </citation>
    <scope>IDENTIFICATION</scope>
</reference>
<organism evidence="2 3">
    <name type="scientific">Panagrolaimus superbus</name>
    <dbReference type="NCBI Taxonomy" id="310955"/>
    <lineage>
        <taxon>Eukaryota</taxon>
        <taxon>Metazoa</taxon>
        <taxon>Ecdysozoa</taxon>
        <taxon>Nematoda</taxon>
        <taxon>Chromadorea</taxon>
        <taxon>Rhabditida</taxon>
        <taxon>Tylenchina</taxon>
        <taxon>Panagrolaimomorpha</taxon>
        <taxon>Panagrolaimoidea</taxon>
        <taxon>Panagrolaimidae</taxon>
        <taxon>Panagrolaimus</taxon>
    </lineage>
</organism>
<dbReference type="WBParaSite" id="PSU_v2.g9837.t1">
    <property type="protein sequence ID" value="PSU_v2.g9837.t1"/>
    <property type="gene ID" value="PSU_v2.g9837"/>
</dbReference>
<evidence type="ECO:0000313" key="2">
    <source>
        <dbReference type="Proteomes" id="UP000887577"/>
    </source>
</evidence>
<name>A0A914ZD12_9BILA</name>
<sequence length="550" mass="59643">MSWIPGISQLKSAVQLVTGDVEGAAQTQKEFFQRCPVVSQVTSTVQFVAGDTKGAVETQKACLRTVSDVADGIPVVGHVKGIAHYVCNDEEGGDRAMKAATRTTAVTAAGAGGFLIGGPVGAVAGGVYGGAAYDTAHSAVTDKPQGLFQAVDTAVNNPNGGNIFDAVLIPVSDGFAGHAGGQMVNKMNVLSMQKKLDKMSNQMTDGMGKMSGAEALKLGDNMMQLDSKLSNAKGVHYVPGPKGRGSVAVQASPLPAAPVTYVKEQTYQKGRISSGTIYTKSNRTSAPRRTATTNNVAAVTNTANNASQNGNSSESEDEQRHNKKECGGETTDTEDENEKQQRVTAKRLNAEAEKSLRNSNVTRSGLVEDIQNCIRAWRKLVLQMGHRLSREELIKVEQEMKNLNEMLHFVVVDEMLFCLTETVTERTKKMLKAFFECVKKIKMMYKRCLNVIRSILSPIMKSPNSISTIDDERFEQLLNQIHAIPTTEFIAFLQTCNFRFPASSNRRMIDFYQDIARFIGSLEGAAFRPETNTLSPTPGQTNATFAVFSR</sequence>
<dbReference type="Proteomes" id="UP000887577">
    <property type="component" value="Unplaced"/>
</dbReference>
<evidence type="ECO:0000313" key="3">
    <source>
        <dbReference type="WBParaSite" id="PSU_v2.g9837.t1"/>
    </source>
</evidence>
<dbReference type="PANTHER" id="PTHR34494:SF1">
    <property type="entry name" value="PROTEIN CBG25024"/>
    <property type="match status" value="1"/>
</dbReference>
<feature type="compositionally biased region" description="Basic and acidic residues" evidence="1">
    <location>
        <begin position="318"/>
        <end position="327"/>
    </location>
</feature>
<dbReference type="PANTHER" id="PTHR34494">
    <property type="entry name" value="PROTEIN CBG25024"/>
    <property type="match status" value="1"/>
</dbReference>
<dbReference type="AlphaFoldDB" id="A0A914ZD12"/>
<accession>A0A914ZD12</accession>
<evidence type="ECO:0000256" key="1">
    <source>
        <dbReference type="SAM" id="MobiDB-lite"/>
    </source>
</evidence>
<feature type="compositionally biased region" description="Low complexity" evidence="1">
    <location>
        <begin position="290"/>
        <end position="306"/>
    </location>
</feature>
<keyword evidence="2" id="KW-1185">Reference proteome</keyword>
<feature type="compositionally biased region" description="Polar residues" evidence="1">
    <location>
        <begin position="273"/>
        <end position="287"/>
    </location>
</feature>
<protein>
    <submittedName>
        <fullName evidence="3">Uncharacterized protein</fullName>
    </submittedName>
</protein>
<feature type="region of interest" description="Disordered" evidence="1">
    <location>
        <begin position="273"/>
        <end position="356"/>
    </location>
</feature>
<proteinExistence type="predicted"/>